<reference evidence="2" key="1">
    <citation type="submission" date="2017-06" db="EMBL/GenBank/DDBJ databases">
        <authorList>
            <person name="Varghese N."/>
            <person name="Submissions S."/>
        </authorList>
    </citation>
    <scope>NUCLEOTIDE SEQUENCE [LARGE SCALE GENOMIC DNA]</scope>
    <source>
        <strain evidence="2">DSM 22348</strain>
    </source>
</reference>
<name>A0A239GRG5_9PSED</name>
<proteinExistence type="predicted"/>
<accession>A0A239GRG5</accession>
<organism evidence="1 2">
    <name type="scientific">Pseudomonas japonica</name>
    <dbReference type="NCBI Taxonomy" id="256466"/>
    <lineage>
        <taxon>Bacteria</taxon>
        <taxon>Pseudomonadati</taxon>
        <taxon>Pseudomonadota</taxon>
        <taxon>Gammaproteobacteria</taxon>
        <taxon>Pseudomonadales</taxon>
        <taxon>Pseudomonadaceae</taxon>
        <taxon>Pseudomonas</taxon>
    </lineage>
</organism>
<gene>
    <name evidence="1" type="ORF">SAMN05444352_113118</name>
</gene>
<evidence type="ECO:0000313" key="1">
    <source>
        <dbReference type="EMBL" id="SNS71465.1"/>
    </source>
</evidence>
<dbReference type="Proteomes" id="UP000198407">
    <property type="component" value="Unassembled WGS sequence"/>
</dbReference>
<dbReference type="EMBL" id="FZOL01000013">
    <property type="protein sequence ID" value="SNS71465.1"/>
    <property type="molecule type" value="Genomic_DNA"/>
</dbReference>
<dbReference type="AlphaFoldDB" id="A0A239GRG5"/>
<keyword evidence="2" id="KW-1185">Reference proteome</keyword>
<protein>
    <submittedName>
        <fullName evidence="1">Uncharacterized protein</fullName>
    </submittedName>
</protein>
<dbReference type="RefSeq" id="WP_052419407.1">
    <property type="nucleotide sequence ID" value="NZ_FZOL01000013.1"/>
</dbReference>
<sequence>MPSPLTDGQALLDPPHIDVLLDDIEGGDSNLLPREAWQVPLRIDFPMWNNSAPAPGFPERLVLLWNGIAIGERTWTAPVQPDELFLKVEPHWLSEGQHTLVYEVTIYNSEFASSRPLLITIDKTRPELGVDHGRLLFPVRVIDEGITARYLEEHQDQVLAEVPAYHHPVPGDLLDWYWDAEPFEFNHAGTRMLTQDDLQQPLHLVFDGAMIRARGDGPRFVHYRITDRSGNPSAQARPVTVQVEATPVPRELRWLDVDKAVGTGARIDLDPLDVEHGTVALLDSEVTIHPQERVWVQWGAPGSTGALRALLDTGGGPRLCVIPARHIAPYMGKTLPLYYEVVDAEQSWTSALREVRVATVSGGFPTIQCWQVSGNLLRLSDVPASGARLFLQPWFMIDTGQMLNITVNGVGNVGQPLQWRVLYQHRVTAMEVFNGIGASGGVVIPRAFLQQLRRNNVFRVAVHVSFDAGDTWPPEPAPNFPELAPVLVD</sequence>
<dbReference type="OrthoDB" id="7031383at2"/>
<evidence type="ECO:0000313" key="2">
    <source>
        <dbReference type="Proteomes" id="UP000198407"/>
    </source>
</evidence>